<comment type="subcellular location">
    <subcellularLocation>
        <location evidence="1">Cell membrane</location>
        <topology evidence="1">Multi-pass membrane protein</topology>
    </subcellularLocation>
</comment>
<dbReference type="InterPro" id="IPR050638">
    <property type="entry name" value="AA-Vitamin_Transporters"/>
</dbReference>
<dbReference type="KEGG" id="kpd:CW740_07360"/>
<sequence length="300" mass="33122">MTFGLGELFALSSAICWATAIILFKHSGETLSASALNLFKNILATFLLVPTALFVEGIQFPQLDAYQWTIVAISGFIGIALSDTWYFLALRKVGAGNTAIVSSLYSLFVIVLSVLFLNETLHWTQFIGFLMVLIGIILVTWQRNRKNVDTPVLWQGLALAAGAVFLNAVGVVMVKRILEGDGFFWIISLRLIGGILGSIGLLLVSRKLLKVIHEIKQPRDWRILIIASVLGTYISMILWLSGYKYTDAIIASVLNETSVLFIVLFAWIFLKEEVSRRRLTGVVLAFLGVLVFVYNSGGQG</sequence>
<dbReference type="Proteomes" id="UP000232693">
    <property type="component" value="Chromosome"/>
</dbReference>
<evidence type="ECO:0000256" key="4">
    <source>
        <dbReference type="ARBA" id="ARBA00022989"/>
    </source>
</evidence>
<dbReference type="InterPro" id="IPR000620">
    <property type="entry name" value="EamA_dom"/>
</dbReference>
<dbReference type="SUPFAM" id="SSF103481">
    <property type="entry name" value="Multidrug resistance efflux transporter EmrE"/>
    <property type="match status" value="2"/>
</dbReference>
<dbReference type="EMBL" id="CP025120">
    <property type="protein sequence ID" value="AUD79074.1"/>
    <property type="molecule type" value="Genomic_DNA"/>
</dbReference>
<evidence type="ECO:0000313" key="7">
    <source>
        <dbReference type="Proteomes" id="UP000232693"/>
    </source>
</evidence>
<keyword evidence="5" id="KW-0472">Membrane</keyword>
<evidence type="ECO:0000313" key="6">
    <source>
        <dbReference type="EMBL" id="AUD79074.1"/>
    </source>
</evidence>
<gene>
    <name evidence="6" type="ORF">CW740_07360</name>
</gene>
<dbReference type="OrthoDB" id="7841315at2"/>
<dbReference type="Gene3D" id="1.10.3730.20">
    <property type="match status" value="2"/>
</dbReference>
<evidence type="ECO:0000256" key="5">
    <source>
        <dbReference type="ARBA" id="ARBA00023136"/>
    </source>
</evidence>
<keyword evidence="7" id="KW-1185">Reference proteome</keyword>
<dbReference type="Pfam" id="PF00892">
    <property type="entry name" value="EamA"/>
    <property type="match status" value="2"/>
</dbReference>
<dbReference type="PANTHER" id="PTHR32322:SF18">
    <property type="entry name" value="S-ADENOSYLMETHIONINE_S-ADENOSYLHOMOCYSTEINE TRANSPORTER"/>
    <property type="match status" value="1"/>
</dbReference>
<evidence type="ECO:0000256" key="1">
    <source>
        <dbReference type="ARBA" id="ARBA00004651"/>
    </source>
</evidence>
<dbReference type="AlphaFoldDB" id="A0A2K9AJF2"/>
<keyword evidence="4" id="KW-1133">Transmembrane helix</keyword>
<evidence type="ECO:0000256" key="2">
    <source>
        <dbReference type="ARBA" id="ARBA00022475"/>
    </source>
</evidence>
<dbReference type="RefSeq" id="WP_106646906.1">
    <property type="nucleotide sequence ID" value="NZ_BMGO01000001.1"/>
</dbReference>
<dbReference type="GO" id="GO:0005886">
    <property type="term" value="C:plasma membrane"/>
    <property type="evidence" value="ECO:0007669"/>
    <property type="project" value="UniProtKB-SubCell"/>
</dbReference>
<organism evidence="6 7">
    <name type="scientific">Kangiella profundi</name>
    <dbReference type="NCBI Taxonomy" id="1561924"/>
    <lineage>
        <taxon>Bacteria</taxon>
        <taxon>Pseudomonadati</taxon>
        <taxon>Pseudomonadota</taxon>
        <taxon>Gammaproteobacteria</taxon>
        <taxon>Kangiellales</taxon>
        <taxon>Kangiellaceae</taxon>
        <taxon>Kangiella</taxon>
    </lineage>
</organism>
<evidence type="ECO:0000256" key="3">
    <source>
        <dbReference type="ARBA" id="ARBA00022692"/>
    </source>
</evidence>
<keyword evidence="3" id="KW-0812">Transmembrane</keyword>
<dbReference type="PANTHER" id="PTHR32322">
    <property type="entry name" value="INNER MEMBRANE TRANSPORTER"/>
    <property type="match status" value="1"/>
</dbReference>
<reference evidence="6 7" key="1">
    <citation type="submission" date="2017-12" db="EMBL/GenBank/DDBJ databases">
        <title>Kangiella profundi FT102 completed genome.</title>
        <authorList>
            <person name="Xu J."/>
            <person name="Wang J."/>
            <person name="Lu Y."/>
        </authorList>
    </citation>
    <scope>NUCLEOTIDE SEQUENCE [LARGE SCALE GENOMIC DNA]</scope>
    <source>
        <strain evidence="6 7">FT102</strain>
    </source>
</reference>
<accession>A0A2K9AJF2</accession>
<keyword evidence="2" id="KW-1003">Cell membrane</keyword>
<proteinExistence type="predicted"/>
<dbReference type="InterPro" id="IPR037185">
    <property type="entry name" value="EmrE-like"/>
</dbReference>
<name>A0A2K9AJF2_9GAMM</name>
<protein>
    <submittedName>
        <fullName evidence="6">EamA family transporter</fullName>
    </submittedName>
</protein>